<accession>U5JA06</accession>
<protein>
    <submittedName>
        <fullName evidence="1">Uncharacterized protein</fullName>
    </submittedName>
</protein>
<reference evidence="1 2" key="1">
    <citation type="journal article" date="2014" name="PLoS ONE">
        <title>Novel Giant Siphovirus from Bacillus anthracis Features Unusual Genome Characteristics.</title>
        <authorList>
            <person name="Ganz H.H."/>
            <person name="Law C."/>
            <person name="Schmuki M."/>
            <person name="Eichenseher F."/>
            <person name="Calendar R."/>
            <person name="Loessner M.J."/>
            <person name="Getz W.M."/>
            <person name="Korlach J."/>
            <person name="Beyer W."/>
            <person name="Klumpp J."/>
        </authorList>
    </citation>
    <scope>NUCLEOTIDE SEQUENCE [LARGE SCALE GENOMIC DNA]</scope>
</reference>
<dbReference type="RefSeq" id="YP_008873292.1">
    <property type="nucleotide sequence ID" value="NC_023007.1"/>
</dbReference>
<organism evidence="1 2">
    <name type="scientific">Bacillus phage vB_BanS-Tsamsa</name>
    <dbReference type="NCBI Taxonomy" id="1308863"/>
    <lineage>
        <taxon>Viruses</taxon>
        <taxon>Duplodnaviria</taxon>
        <taxon>Heunggongvirae</taxon>
        <taxon>Uroviricota</taxon>
        <taxon>Caudoviricetes</taxon>
        <taxon>Joanripponvirinae</taxon>
        <taxon>Tsamsavirus</taxon>
        <taxon>Tsamsavirus tsamsa</taxon>
    </lineage>
</organism>
<name>U5JA06_9CAUD</name>
<proteinExistence type="predicted"/>
<evidence type="ECO:0000313" key="2">
    <source>
        <dbReference type="Proteomes" id="UP000017661"/>
    </source>
</evidence>
<evidence type="ECO:0000313" key="1">
    <source>
        <dbReference type="EMBL" id="AGI11960.1"/>
    </source>
</evidence>
<dbReference type="GeneID" id="17825180"/>
<dbReference type="KEGG" id="vg:17825180"/>
<dbReference type="EMBL" id="KC481682">
    <property type="protein sequence ID" value="AGI11960.1"/>
    <property type="molecule type" value="Genomic_DNA"/>
</dbReference>
<keyword evidence="2" id="KW-1185">Reference proteome</keyword>
<dbReference type="Proteomes" id="UP000017661">
    <property type="component" value="Segment"/>
</dbReference>
<sequence>MKQFEIIFTETVKSRIVVRANSLEEADQMFDDGKVNFSEAEELDRWDAGIDESKELK</sequence>